<evidence type="ECO:0000259" key="2">
    <source>
        <dbReference type="Pfam" id="PF25164"/>
    </source>
</evidence>
<dbReference type="AlphaFoldDB" id="I4B9V6"/>
<sequence>MKEISYEHALDPNGRLITTDVGQRGGNYTCPNCRQRLIFRAGEIRQRHFAHKGNACDPETYLHQAAKLALGQELERRTDAQQGFNILAYGILQHIESGTERVVSTEYTQSLHPYNVLSGQPSIAIEERHAGFVPDILVKGQSQTYFIEIFVTHPVSEEKIASGIPIIQVKIESESDIETLVKGNLPEGTQTQLFNFDSFRSSESFQIPPRPEPDKSPQKNSNIWPAEQPLLNLEGTHSSVNPKAPITRNTRSDFMPIRFRGQNFPSKVRHLYYRGDNEILDLSRTPGVIVEGQAQVAGRNGAFRFRETIEEIFEKTKAGKYIVIFIDKVP</sequence>
<dbReference type="STRING" id="869212.Turpa_3426"/>
<dbReference type="RefSeq" id="WP_014804556.1">
    <property type="nucleotide sequence ID" value="NC_018020.1"/>
</dbReference>
<gene>
    <name evidence="3" type="ordered locus">Turpa_3426</name>
</gene>
<accession>I4B9V6</accession>
<protein>
    <submittedName>
        <fullName evidence="3">Competence CoiA family protein</fullName>
    </submittedName>
</protein>
<dbReference type="EMBL" id="CP002959">
    <property type="protein sequence ID" value="AFM14063.1"/>
    <property type="molecule type" value="Genomic_DNA"/>
</dbReference>
<dbReference type="OrthoDB" id="1075895at2"/>
<evidence type="ECO:0000313" key="4">
    <source>
        <dbReference type="Proteomes" id="UP000006048"/>
    </source>
</evidence>
<keyword evidence="4" id="KW-1185">Reference proteome</keyword>
<name>I4B9V6_TURPD</name>
<evidence type="ECO:0000313" key="3">
    <source>
        <dbReference type="EMBL" id="AFM14063.1"/>
    </source>
</evidence>
<dbReference type="Pfam" id="PF25164">
    <property type="entry name" value="CoiA_N"/>
    <property type="match status" value="1"/>
</dbReference>
<feature type="domain" description="Competence protein CoiA-like N-terminal" evidence="2">
    <location>
        <begin position="25"/>
        <end position="56"/>
    </location>
</feature>
<evidence type="ECO:0000256" key="1">
    <source>
        <dbReference type="SAM" id="MobiDB-lite"/>
    </source>
</evidence>
<proteinExistence type="predicted"/>
<dbReference type="KEGG" id="tpx:Turpa_3426"/>
<dbReference type="InterPro" id="IPR057253">
    <property type="entry name" value="CoiA-like_N"/>
</dbReference>
<reference evidence="3 4" key="1">
    <citation type="submission" date="2012-06" db="EMBL/GenBank/DDBJ databases">
        <title>The complete chromosome of genome of Turneriella parva DSM 21527.</title>
        <authorList>
            <consortium name="US DOE Joint Genome Institute (JGI-PGF)"/>
            <person name="Lucas S."/>
            <person name="Han J."/>
            <person name="Lapidus A."/>
            <person name="Bruce D."/>
            <person name="Goodwin L."/>
            <person name="Pitluck S."/>
            <person name="Peters L."/>
            <person name="Kyrpides N."/>
            <person name="Mavromatis K."/>
            <person name="Ivanova N."/>
            <person name="Mikhailova N."/>
            <person name="Chertkov O."/>
            <person name="Detter J.C."/>
            <person name="Tapia R."/>
            <person name="Han C."/>
            <person name="Land M."/>
            <person name="Hauser L."/>
            <person name="Markowitz V."/>
            <person name="Cheng J.-F."/>
            <person name="Hugenholtz P."/>
            <person name="Woyke T."/>
            <person name="Wu D."/>
            <person name="Gronow S."/>
            <person name="Wellnitz S."/>
            <person name="Brambilla E."/>
            <person name="Klenk H.-P."/>
            <person name="Eisen J.A."/>
        </authorList>
    </citation>
    <scope>NUCLEOTIDE SEQUENCE [LARGE SCALE GENOMIC DNA]</scope>
    <source>
        <strain evidence="4">ATCC BAA-1111 / DSM 21527 / NCTC 11395 / H</strain>
    </source>
</reference>
<feature type="region of interest" description="Disordered" evidence="1">
    <location>
        <begin position="202"/>
        <end position="223"/>
    </location>
</feature>
<dbReference type="HOGENOM" id="CLU_841837_0_0_12"/>
<organism evidence="3 4">
    <name type="scientific">Turneriella parva (strain ATCC BAA-1111 / DSM 21527 / NCTC 11395 / H)</name>
    <name type="common">Leptospira parva</name>
    <dbReference type="NCBI Taxonomy" id="869212"/>
    <lineage>
        <taxon>Bacteria</taxon>
        <taxon>Pseudomonadati</taxon>
        <taxon>Spirochaetota</taxon>
        <taxon>Spirochaetia</taxon>
        <taxon>Leptospirales</taxon>
        <taxon>Leptospiraceae</taxon>
        <taxon>Turneriella</taxon>
    </lineage>
</organism>
<dbReference type="Proteomes" id="UP000006048">
    <property type="component" value="Chromosome"/>
</dbReference>